<gene>
    <name evidence="2" type="ORF">O6P43_021358</name>
</gene>
<reference evidence="2" key="1">
    <citation type="journal article" date="2023" name="Science">
        <title>Elucidation of the pathway for biosynthesis of saponin adjuvants from the soapbark tree.</title>
        <authorList>
            <person name="Reed J."/>
            <person name="Orme A."/>
            <person name="El-Demerdash A."/>
            <person name="Owen C."/>
            <person name="Martin L.B.B."/>
            <person name="Misra R.C."/>
            <person name="Kikuchi S."/>
            <person name="Rejzek M."/>
            <person name="Martin A.C."/>
            <person name="Harkess A."/>
            <person name="Leebens-Mack J."/>
            <person name="Louveau T."/>
            <person name="Stephenson M.J."/>
            <person name="Osbourn A."/>
        </authorList>
    </citation>
    <scope>NUCLEOTIDE SEQUENCE</scope>
    <source>
        <strain evidence="2">S10</strain>
    </source>
</reference>
<evidence type="ECO:0000313" key="2">
    <source>
        <dbReference type="EMBL" id="KAJ7960995.1"/>
    </source>
</evidence>
<feature type="domain" description="J" evidence="1">
    <location>
        <begin position="65"/>
        <end position="130"/>
    </location>
</feature>
<name>A0AAD7LMR8_QUISA</name>
<keyword evidence="3" id="KW-1185">Reference proteome</keyword>
<dbReference type="CDD" id="cd06257">
    <property type="entry name" value="DnaJ"/>
    <property type="match status" value="1"/>
</dbReference>
<dbReference type="SUPFAM" id="SSF46565">
    <property type="entry name" value="Chaperone J-domain"/>
    <property type="match status" value="1"/>
</dbReference>
<dbReference type="Gene3D" id="1.10.287.110">
    <property type="entry name" value="DnaJ domain"/>
    <property type="match status" value="1"/>
</dbReference>
<dbReference type="InterPro" id="IPR018253">
    <property type="entry name" value="DnaJ_domain_CS"/>
</dbReference>
<sequence length="162" mass="18676">MSGTQTFTFPTIKPLSFPSHTCYPSDYSVRFNRTATPFTSGFQCRASTQTETPVMESPRPATAVTLYDVLRVNRNASPMEIKSAYRTLAKLYHPDALHRSESDNRDFIQIHNAYATLSDPSARAIYDLSLETHRRRRPFTYSVENQVSGFYTTRKWETDQCW</sequence>
<dbReference type="Proteomes" id="UP001163823">
    <property type="component" value="Chromosome 8"/>
</dbReference>
<dbReference type="PROSITE" id="PS00636">
    <property type="entry name" value="DNAJ_1"/>
    <property type="match status" value="1"/>
</dbReference>
<evidence type="ECO:0000313" key="3">
    <source>
        <dbReference type="Proteomes" id="UP001163823"/>
    </source>
</evidence>
<comment type="caution">
    <text evidence="2">The sequence shown here is derived from an EMBL/GenBank/DDBJ whole genome shotgun (WGS) entry which is preliminary data.</text>
</comment>
<dbReference type="InterPro" id="IPR036869">
    <property type="entry name" value="J_dom_sf"/>
</dbReference>
<dbReference type="InterPro" id="IPR001623">
    <property type="entry name" value="DnaJ_domain"/>
</dbReference>
<dbReference type="PROSITE" id="PS50076">
    <property type="entry name" value="DNAJ_2"/>
    <property type="match status" value="1"/>
</dbReference>
<dbReference type="PANTHER" id="PTHR45432:SF2">
    <property type="entry name" value="CHAPERONE PROTEIN DNAJ 11, CHLOROPLASTIC"/>
    <property type="match status" value="1"/>
</dbReference>
<dbReference type="SMART" id="SM00271">
    <property type="entry name" value="DnaJ"/>
    <property type="match status" value="1"/>
</dbReference>
<dbReference type="KEGG" id="qsa:O6P43_021358"/>
<accession>A0AAD7LMR8</accession>
<dbReference type="Pfam" id="PF00226">
    <property type="entry name" value="DnaJ"/>
    <property type="match status" value="1"/>
</dbReference>
<dbReference type="PANTHER" id="PTHR45432">
    <property type="entry name" value="CHAPERONE PROTEIN DNAJ 11, CHLOROPLASTIC-LIKE"/>
    <property type="match status" value="1"/>
</dbReference>
<dbReference type="PRINTS" id="PR00625">
    <property type="entry name" value="JDOMAIN"/>
</dbReference>
<protein>
    <submittedName>
        <fullName evidence="2">Chaperone protein dnaJ 11 like</fullName>
    </submittedName>
</protein>
<dbReference type="EMBL" id="JARAOO010000008">
    <property type="protein sequence ID" value="KAJ7960995.1"/>
    <property type="molecule type" value="Genomic_DNA"/>
</dbReference>
<proteinExistence type="predicted"/>
<dbReference type="AlphaFoldDB" id="A0AAD7LMR8"/>
<evidence type="ECO:0000259" key="1">
    <source>
        <dbReference type="PROSITE" id="PS50076"/>
    </source>
</evidence>
<organism evidence="2 3">
    <name type="scientific">Quillaja saponaria</name>
    <name type="common">Soap bark tree</name>
    <dbReference type="NCBI Taxonomy" id="32244"/>
    <lineage>
        <taxon>Eukaryota</taxon>
        <taxon>Viridiplantae</taxon>
        <taxon>Streptophyta</taxon>
        <taxon>Embryophyta</taxon>
        <taxon>Tracheophyta</taxon>
        <taxon>Spermatophyta</taxon>
        <taxon>Magnoliopsida</taxon>
        <taxon>eudicotyledons</taxon>
        <taxon>Gunneridae</taxon>
        <taxon>Pentapetalae</taxon>
        <taxon>rosids</taxon>
        <taxon>fabids</taxon>
        <taxon>Fabales</taxon>
        <taxon>Quillajaceae</taxon>
        <taxon>Quillaja</taxon>
    </lineage>
</organism>